<dbReference type="RefSeq" id="WP_055120923.1">
    <property type="nucleotide sequence ID" value="NZ_CANKXR010000016.1"/>
</dbReference>
<dbReference type="EMBL" id="CXWC01000016">
    <property type="protein sequence ID" value="CTQ78818.1"/>
    <property type="molecule type" value="Genomic_DNA"/>
</dbReference>
<evidence type="ECO:0000313" key="10">
    <source>
        <dbReference type="Proteomes" id="UP000049983"/>
    </source>
</evidence>
<comment type="PTM">
    <text evidence="7">Binds 1 heme group per subunit.</text>
</comment>
<evidence type="ECO:0000256" key="4">
    <source>
        <dbReference type="ARBA" id="ARBA00022982"/>
    </source>
</evidence>
<evidence type="ECO:0000256" key="1">
    <source>
        <dbReference type="ARBA" id="ARBA00022448"/>
    </source>
</evidence>
<name>A0A0M7AUP1_9HYPH</name>
<keyword evidence="3 6" id="KW-0479">Metal-binding</keyword>
<evidence type="ECO:0000313" key="9">
    <source>
        <dbReference type="EMBL" id="CTQ78818.1"/>
    </source>
</evidence>
<keyword evidence="10" id="KW-1185">Reference proteome</keyword>
<dbReference type="OrthoDB" id="7596534at2"/>
<dbReference type="InterPro" id="IPR010980">
    <property type="entry name" value="Cyt_c/b562"/>
</dbReference>
<dbReference type="GeneID" id="97673088"/>
<feature type="binding site" description="covalent" evidence="7">
    <location>
        <position position="145"/>
    </location>
    <ligand>
        <name>heme c</name>
        <dbReference type="ChEBI" id="CHEBI:61717"/>
    </ligand>
</feature>
<dbReference type="GO" id="GO:0020037">
    <property type="term" value="F:heme binding"/>
    <property type="evidence" value="ECO:0007669"/>
    <property type="project" value="InterPro"/>
</dbReference>
<dbReference type="AlphaFoldDB" id="A0A0M7AUP1"/>
<dbReference type="Pfam" id="PF01322">
    <property type="entry name" value="Cytochrom_C_2"/>
    <property type="match status" value="1"/>
</dbReference>
<evidence type="ECO:0000256" key="5">
    <source>
        <dbReference type="ARBA" id="ARBA00023004"/>
    </source>
</evidence>
<proteinExistence type="predicted"/>
<evidence type="ECO:0000256" key="7">
    <source>
        <dbReference type="PIRSR" id="PIRSR000027-2"/>
    </source>
</evidence>
<accession>A0A0M7AUP1</accession>
<keyword evidence="5 6" id="KW-0408">Iron</keyword>
<evidence type="ECO:0000256" key="6">
    <source>
        <dbReference type="PIRSR" id="PIRSR000027-1"/>
    </source>
</evidence>
<dbReference type="SUPFAM" id="SSF47175">
    <property type="entry name" value="Cytochromes"/>
    <property type="match status" value="1"/>
</dbReference>
<keyword evidence="1" id="KW-0813">Transport</keyword>
<keyword evidence="2 7" id="KW-0349">Heme</keyword>
<dbReference type="GO" id="GO:0005506">
    <property type="term" value="F:iron ion binding"/>
    <property type="evidence" value="ECO:0007669"/>
    <property type="project" value="InterPro"/>
</dbReference>
<keyword evidence="4" id="KW-0249">Electron transport</keyword>
<dbReference type="InterPro" id="IPR002321">
    <property type="entry name" value="Cyt_c_II"/>
</dbReference>
<keyword evidence="8" id="KW-0732">Signal</keyword>
<dbReference type="GO" id="GO:0009055">
    <property type="term" value="F:electron transfer activity"/>
    <property type="evidence" value="ECO:0007669"/>
    <property type="project" value="InterPro"/>
</dbReference>
<dbReference type="InterPro" id="IPR012127">
    <property type="entry name" value="Cyt_c_prime"/>
</dbReference>
<evidence type="ECO:0000256" key="3">
    <source>
        <dbReference type="ARBA" id="ARBA00022723"/>
    </source>
</evidence>
<dbReference type="STRING" id="311410.LA5095_05495"/>
<evidence type="ECO:0000256" key="2">
    <source>
        <dbReference type="ARBA" id="ARBA00022617"/>
    </source>
</evidence>
<feature type="chain" id="PRO_5009788108" evidence="8">
    <location>
        <begin position="25"/>
        <end position="156"/>
    </location>
</feature>
<dbReference type="GO" id="GO:0022900">
    <property type="term" value="P:electron transport chain"/>
    <property type="evidence" value="ECO:0007669"/>
    <property type="project" value="InterPro"/>
</dbReference>
<dbReference type="PIRSF" id="PIRSF000027">
    <property type="entry name" value="Cytc_c_prime"/>
    <property type="match status" value="1"/>
</dbReference>
<dbReference type="Gene3D" id="1.20.120.10">
    <property type="entry name" value="Cytochrome c/b562"/>
    <property type="match status" value="1"/>
</dbReference>
<gene>
    <name evidence="9" type="primary">cycF</name>
    <name evidence="9" type="ORF">LA5096_05849</name>
</gene>
<feature type="binding site" description="covalent" evidence="7">
    <location>
        <position position="148"/>
    </location>
    <ligand>
        <name>heme c</name>
        <dbReference type="ChEBI" id="CHEBI:61717"/>
    </ligand>
</feature>
<reference evidence="10" key="1">
    <citation type="submission" date="2015-07" db="EMBL/GenBank/DDBJ databases">
        <authorList>
            <person name="Rodrigo-Torres Lidia"/>
            <person name="Arahal R.David."/>
        </authorList>
    </citation>
    <scope>NUCLEOTIDE SEQUENCE [LARGE SCALE GENOMIC DNA]</scope>
    <source>
        <strain evidence="10">CECT 5096</strain>
    </source>
</reference>
<protein>
    <submittedName>
        <fullName evidence="9">High-potential cytochrome c</fullName>
    </submittedName>
</protein>
<dbReference type="Proteomes" id="UP000049983">
    <property type="component" value="Unassembled WGS sequence"/>
</dbReference>
<dbReference type="GO" id="GO:0042597">
    <property type="term" value="C:periplasmic space"/>
    <property type="evidence" value="ECO:0007669"/>
    <property type="project" value="InterPro"/>
</dbReference>
<sequence length="156" mass="16306">MKYGFKLVCALGFVAVAGMSTSVADGHFDNAIKARKAVMTLYAWNLGQLGAMAKGEIEYNAEAAEIAAENIRILATMNNGAVWPQGSDSTALPGKTRAKVEAWTTYPESAEISKTLATAAIAMSEAAGTGLEGVRANIGAIGGACKECHTKFRESE</sequence>
<organism evidence="9 10">
    <name type="scientific">Roseibium album</name>
    <dbReference type="NCBI Taxonomy" id="311410"/>
    <lineage>
        <taxon>Bacteria</taxon>
        <taxon>Pseudomonadati</taxon>
        <taxon>Pseudomonadota</taxon>
        <taxon>Alphaproteobacteria</taxon>
        <taxon>Hyphomicrobiales</taxon>
        <taxon>Stappiaceae</taxon>
        <taxon>Roseibium</taxon>
    </lineage>
</organism>
<feature type="signal peptide" evidence="8">
    <location>
        <begin position="1"/>
        <end position="24"/>
    </location>
</feature>
<feature type="binding site" description="axial binding residue" evidence="6">
    <location>
        <position position="149"/>
    </location>
    <ligand>
        <name>heme c</name>
        <dbReference type="ChEBI" id="CHEBI:61717"/>
    </ligand>
    <ligandPart>
        <name>Fe</name>
        <dbReference type="ChEBI" id="CHEBI:18248"/>
    </ligandPart>
</feature>
<dbReference type="PROSITE" id="PS51009">
    <property type="entry name" value="CYTCII"/>
    <property type="match status" value="1"/>
</dbReference>
<evidence type="ECO:0000256" key="8">
    <source>
        <dbReference type="SAM" id="SignalP"/>
    </source>
</evidence>